<dbReference type="Proteomes" id="UP000579647">
    <property type="component" value="Unassembled WGS sequence"/>
</dbReference>
<accession>A0A840WEX5</accession>
<keyword evidence="2" id="KW-0808">Transferase</keyword>
<organism evidence="2 3">
    <name type="scientific">Nocardiopsis metallicus</name>
    <dbReference type="NCBI Taxonomy" id="179819"/>
    <lineage>
        <taxon>Bacteria</taxon>
        <taxon>Bacillati</taxon>
        <taxon>Actinomycetota</taxon>
        <taxon>Actinomycetes</taxon>
        <taxon>Streptosporangiales</taxon>
        <taxon>Nocardiopsidaceae</taxon>
        <taxon>Nocardiopsis</taxon>
    </lineage>
</organism>
<sequence>MSAPSTPPTLLTAVAEHLNTPAQPSTLVRHHGTQVWLLPHAQAIVRIMAPTHTDAAQRALALTRWLHDHGLPVTEPLVGTLFTEQDQIATVWRYYPQPDERRPTPAELGHLLARLHQIGDPPPALSADLPLFTPLASLTATLERTRTLPPELTADLKARIKDLLGAYDTLTFPLGEGLIHGDAWLGNVLYNNEGTPILGDWDECARGPRELDLANLWQGRRFGRTPAELEAFSQAYGYDLSSWEGMDVLTRIRDLHTLGSYVRAADRGDTAARDQLLHRIATLDETTTSWITR</sequence>
<feature type="domain" description="Aminoglycoside phosphotransferase" evidence="1">
    <location>
        <begin position="41"/>
        <end position="245"/>
    </location>
</feature>
<keyword evidence="2" id="KW-0418">Kinase</keyword>
<comment type="caution">
    <text evidence="2">The sequence shown here is derived from an EMBL/GenBank/DDBJ whole genome shotgun (WGS) entry which is preliminary data.</text>
</comment>
<reference evidence="2 3" key="1">
    <citation type="submission" date="2020-08" db="EMBL/GenBank/DDBJ databases">
        <title>Sequencing the genomes of 1000 actinobacteria strains.</title>
        <authorList>
            <person name="Klenk H.-P."/>
        </authorList>
    </citation>
    <scope>NUCLEOTIDE SEQUENCE [LARGE SCALE GENOMIC DNA]</scope>
    <source>
        <strain evidence="2 3">DSM 44598</strain>
    </source>
</reference>
<evidence type="ECO:0000313" key="2">
    <source>
        <dbReference type="EMBL" id="MBB5494782.1"/>
    </source>
</evidence>
<dbReference type="Pfam" id="PF01636">
    <property type="entry name" value="APH"/>
    <property type="match status" value="1"/>
</dbReference>
<dbReference type="SUPFAM" id="SSF56112">
    <property type="entry name" value="Protein kinase-like (PK-like)"/>
    <property type="match status" value="1"/>
</dbReference>
<dbReference type="GO" id="GO:0016301">
    <property type="term" value="F:kinase activity"/>
    <property type="evidence" value="ECO:0007669"/>
    <property type="project" value="UniProtKB-KW"/>
</dbReference>
<dbReference type="RefSeq" id="WP_184368766.1">
    <property type="nucleotide sequence ID" value="NZ_BAAAKM010000063.1"/>
</dbReference>
<evidence type="ECO:0000259" key="1">
    <source>
        <dbReference type="Pfam" id="PF01636"/>
    </source>
</evidence>
<gene>
    <name evidence="2" type="ORF">HNR07_005919</name>
</gene>
<dbReference type="AlphaFoldDB" id="A0A840WEX5"/>
<dbReference type="Gene3D" id="3.90.1200.10">
    <property type="match status" value="1"/>
</dbReference>
<dbReference type="InterPro" id="IPR011009">
    <property type="entry name" value="Kinase-like_dom_sf"/>
</dbReference>
<dbReference type="InterPro" id="IPR002575">
    <property type="entry name" value="Aminoglycoside_PTrfase"/>
</dbReference>
<evidence type="ECO:0000313" key="3">
    <source>
        <dbReference type="Proteomes" id="UP000579647"/>
    </source>
</evidence>
<keyword evidence="3" id="KW-1185">Reference proteome</keyword>
<dbReference type="EMBL" id="JACHDO010000001">
    <property type="protein sequence ID" value="MBB5494782.1"/>
    <property type="molecule type" value="Genomic_DNA"/>
</dbReference>
<protein>
    <submittedName>
        <fullName evidence="2">Aminoglycoside phosphotransferase (APT) family kinase protein</fullName>
    </submittedName>
</protein>
<name>A0A840WEX5_9ACTN</name>
<proteinExistence type="predicted"/>